<sequence length="188" mass="20441">MAPEITQHGTNQQHHTKAPEIILYPFLTVRPSRRDGTELERDEFRDAVLLRMGLVPKNLPKTCDGCGATFTVEHALTCKKGGLVVMRHDDCRDEFGDIASKATTPSRVTTEPLIHYGGNSGNRPTELATPSESLNLPVAVARTGFSVACYCYSVAPTKNANSRLLILAVLTLLPEPPAVYWVIAVAGD</sequence>
<dbReference type="OrthoDB" id="47560at2759"/>
<evidence type="ECO:0000313" key="1">
    <source>
        <dbReference type="EMBL" id="EJK58078.1"/>
    </source>
</evidence>
<gene>
    <name evidence="1" type="ORF">THAOC_21822</name>
</gene>
<accession>K0RW97</accession>
<keyword evidence="2" id="KW-1185">Reference proteome</keyword>
<dbReference type="Proteomes" id="UP000266841">
    <property type="component" value="Unassembled WGS sequence"/>
</dbReference>
<name>K0RW97_THAOC</name>
<comment type="caution">
    <text evidence="1">The sequence shown here is derived from an EMBL/GenBank/DDBJ whole genome shotgun (WGS) entry which is preliminary data.</text>
</comment>
<reference evidence="1 2" key="1">
    <citation type="journal article" date="2012" name="Genome Biol.">
        <title>Genome and low-iron response of an oceanic diatom adapted to chronic iron limitation.</title>
        <authorList>
            <person name="Lommer M."/>
            <person name="Specht M."/>
            <person name="Roy A.S."/>
            <person name="Kraemer L."/>
            <person name="Andreson R."/>
            <person name="Gutowska M.A."/>
            <person name="Wolf J."/>
            <person name="Bergner S.V."/>
            <person name="Schilhabel M.B."/>
            <person name="Klostermeier U.C."/>
            <person name="Beiko R.G."/>
            <person name="Rosenstiel P."/>
            <person name="Hippler M."/>
            <person name="Laroche J."/>
        </authorList>
    </citation>
    <scope>NUCLEOTIDE SEQUENCE [LARGE SCALE GENOMIC DNA]</scope>
    <source>
        <strain evidence="1 2">CCMP1005</strain>
    </source>
</reference>
<dbReference type="AlphaFoldDB" id="K0RW97"/>
<evidence type="ECO:0000313" key="2">
    <source>
        <dbReference type="Proteomes" id="UP000266841"/>
    </source>
</evidence>
<organism evidence="1 2">
    <name type="scientific">Thalassiosira oceanica</name>
    <name type="common">Marine diatom</name>
    <dbReference type="NCBI Taxonomy" id="159749"/>
    <lineage>
        <taxon>Eukaryota</taxon>
        <taxon>Sar</taxon>
        <taxon>Stramenopiles</taxon>
        <taxon>Ochrophyta</taxon>
        <taxon>Bacillariophyta</taxon>
        <taxon>Coscinodiscophyceae</taxon>
        <taxon>Thalassiosirophycidae</taxon>
        <taxon>Thalassiosirales</taxon>
        <taxon>Thalassiosiraceae</taxon>
        <taxon>Thalassiosira</taxon>
    </lineage>
</organism>
<dbReference type="EMBL" id="AGNL01026233">
    <property type="protein sequence ID" value="EJK58078.1"/>
    <property type="molecule type" value="Genomic_DNA"/>
</dbReference>
<protein>
    <submittedName>
        <fullName evidence="1">Uncharacterized protein</fullName>
    </submittedName>
</protein>
<proteinExistence type="predicted"/>